<organism evidence="1 2">
    <name type="scientific">Limibacillus halophilus</name>
    <dbReference type="NCBI Taxonomy" id="1579333"/>
    <lineage>
        <taxon>Bacteria</taxon>
        <taxon>Pseudomonadati</taxon>
        <taxon>Pseudomonadota</taxon>
        <taxon>Alphaproteobacteria</taxon>
        <taxon>Rhodospirillales</taxon>
        <taxon>Rhodovibrionaceae</taxon>
        <taxon>Limibacillus</taxon>
    </lineage>
</organism>
<protein>
    <recommendedName>
        <fullName evidence="3">Right handed beta helix region</fullName>
    </recommendedName>
</protein>
<evidence type="ECO:0000313" key="2">
    <source>
        <dbReference type="Proteomes" id="UP000581135"/>
    </source>
</evidence>
<dbReference type="InterPro" id="IPR011050">
    <property type="entry name" value="Pectin_lyase_fold/virulence"/>
</dbReference>
<keyword evidence="2" id="KW-1185">Reference proteome</keyword>
<name>A0A839SQI9_9PROT</name>
<dbReference type="Gene3D" id="2.160.20.10">
    <property type="entry name" value="Single-stranded right-handed beta-helix, Pectin lyase-like"/>
    <property type="match status" value="1"/>
</dbReference>
<sequence length="227" mass="22973">MASALLKSTWIVSPVGTQAQNCTQLQSVLSAASGFATSQTPQALWVEPGVYDCGSGGISIPGNISIRGESSTNTTILGLVNRVAGPNVQLTDLAFRSDGASSTPVLVNQGVANLVLDSVFIRTSGSNSVGIFLSGGNSGIVVRDSTIDIRGDSNATAIFSSSGGSQVLVHSVSLFGIAAALDLWTNDFVAVFASGISGPILTQASTTARCIGSLSLATLNQMGTSCI</sequence>
<proteinExistence type="predicted"/>
<dbReference type="InterPro" id="IPR012334">
    <property type="entry name" value="Pectin_lyas_fold"/>
</dbReference>
<gene>
    <name evidence="1" type="ORF">FHR98_000359</name>
</gene>
<evidence type="ECO:0008006" key="3">
    <source>
        <dbReference type="Google" id="ProtNLM"/>
    </source>
</evidence>
<dbReference type="SUPFAM" id="SSF51126">
    <property type="entry name" value="Pectin lyase-like"/>
    <property type="match status" value="1"/>
</dbReference>
<comment type="caution">
    <text evidence="1">The sequence shown here is derived from an EMBL/GenBank/DDBJ whole genome shotgun (WGS) entry which is preliminary data.</text>
</comment>
<reference evidence="1 2" key="1">
    <citation type="submission" date="2020-08" db="EMBL/GenBank/DDBJ databases">
        <title>Genomic Encyclopedia of Type Strains, Phase III (KMG-III): the genomes of soil and plant-associated and newly described type strains.</title>
        <authorList>
            <person name="Whitman W."/>
        </authorList>
    </citation>
    <scope>NUCLEOTIDE SEQUENCE [LARGE SCALE GENOMIC DNA]</scope>
    <source>
        <strain evidence="1 2">CECT 8803</strain>
    </source>
</reference>
<dbReference type="Proteomes" id="UP000581135">
    <property type="component" value="Unassembled WGS sequence"/>
</dbReference>
<evidence type="ECO:0000313" key="1">
    <source>
        <dbReference type="EMBL" id="MBB3064094.1"/>
    </source>
</evidence>
<dbReference type="AlphaFoldDB" id="A0A839SQI9"/>
<accession>A0A839SQI9</accession>
<dbReference type="EMBL" id="JACHXA010000001">
    <property type="protein sequence ID" value="MBB3064094.1"/>
    <property type="molecule type" value="Genomic_DNA"/>
</dbReference>